<gene>
    <name evidence="11" type="ORF">EC518_12570</name>
</gene>
<evidence type="ECO:0000256" key="8">
    <source>
        <dbReference type="ARBA" id="ARBA00022840"/>
    </source>
</evidence>
<accession>A0A438WFS3</accession>
<dbReference type="GO" id="GO:0008986">
    <property type="term" value="F:pyruvate, water dikinase activity"/>
    <property type="evidence" value="ECO:0007669"/>
    <property type="project" value="InterPro"/>
</dbReference>
<dbReference type="PANTHER" id="PTHR43030:SF1">
    <property type="entry name" value="PHOSPHOENOLPYRUVATE SYNTHASE"/>
    <property type="match status" value="1"/>
</dbReference>
<dbReference type="AlphaFoldDB" id="A0A438WFS3"/>
<comment type="similarity">
    <text evidence="2">Belongs to the PEP-utilizing enzyme family.</text>
</comment>
<evidence type="ECO:0000256" key="1">
    <source>
        <dbReference type="ARBA" id="ARBA00001946"/>
    </source>
</evidence>
<dbReference type="EMBL" id="RJGP01001157">
    <property type="protein sequence ID" value="RVZ23257.1"/>
    <property type="molecule type" value="Genomic_DNA"/>
</dbReference>
<keyword evidence="4" id="KW-0808">Transferase</keyword>
<dbReference type="GO" id="GO:0046872">
    <property type="term" value="F:metal ion binding"/>
    <property type="evidence" value="ECO:0007669"/>
    <property type="project" value="UniProtKB-KW"/>
</dbReference>
<protein>
    <recommendedName>
        <fullName evidence="3">Phosphoenolpyruvate synthase</fullName>
    </recommendedName>
</protein>
<feature type="domain" description="Pyruvate phosphate dikinase AMP/ATP-binding" evidence="10">
    <location>
        <begin position="2"/>
        <end position="93"/>
    </location>
</feature>
<keyword evidence="7 11" id="KW-0418">Kinase</keyword>
<dbReference type="Proteomes" id="UP000289022">
    <property type="component" value="Unassembled WGS sequence"/>
</dbReference>
<sequence length="133" mass="15439">KTQKMVYAPRGSEHPTRNIKTTKKEWQSFSLSDEDVLILAKYAIEIEKHYSKEAKQYRPMDIEWAKDGDSGEIFIVQARPETVQSQKSKEENQVFEKFKFKNPNEKKEIILQGRAIGSKIGSGKVRIINDLEH</sequence>
<keyword evidence="11" id="KW-0670">Pyruvate</keyword>
<dbReference type="InterPro" id="IPR006319">
    <property type="entry name" value="PEP_synth"/>
</dbReference>
<evidence type="ECO:0000259" key="10">
    <source>
        <dbReference type="Pfam" id="PF01326"/>
    </source>
</evidence>
<feature type="non-terminal residue" evidence="11">
    <location>
        <position position="1"/>
    </location>
</feature>
<reference evidence="11 12" key="1">
    <citation type="submission" date="2018-11" db="EMBL/GenBank/DDBJ databases">
        <title>Genetic determinants and prediction of antibiotic resistance phenotypes in Helicobacter pylori.</title>
        <authorList>
            <person name="Wagner K."/>
        </authorList>
    </citation>
    <scope>NUCLEOTIDE SEQUENCE [LARGE SCALE GENOMIC DNA]</scope>
    <source>
        <strain evidence="11 12">ZH70</strain>
    </source>
</reference>
<evidence type="ECO:0000256" key="9">
    <source>
        <dbReference type="ARBA" id="ARBA00022842"/>
    </source>
</evidence>
<keyword evidence="5" id="KW-0479">Metal-binding</keyword>
<evidence type="ECO:0000256" key="4">
    <source>
        <dbReference type="ARBA" id="ARBA00022679"/>
    </source>
</evidence>
<keyword evidence="8" id="KW-0067">ATP-binding</keyword>
<evidence type="ECO:0000313" key="11">
    <source>
        <dbReference type="EMBL" id="RVZ23257.1"/>
    </source>
</evidence>
<dbReference type="PANTHER" id="PTHR43030">
    <property type="entry name" value="PHOSPHOENOLPYRUVATE SYNTHASE"/>
    <property type="match status" value="1"/>
</dbReference>
<organism evidence="11 12">
    <name type="scientific">Helicobacter pylori</name>
    <name type="common">Campylobacter pylori</name>
    <dbReference type="NCBI Taxonomy" id="210"/>
    <lineage>
        <taxon>Bacteria</taxon>
        <taxon>Pseudomonadati</taxon>
        <taxon>Campylobacterota</taxon>
        <taxon>Epsilonproteobacteria</taxon>
        <taxon>Campylobacterales</taxon>
        <taxon>Helicobacteraceae</taxon>
        <taxon>Helicobacter</taxon>
    </lineage>
</organism>
<evidence type="ECO:0000256" key="5">
    <source>
        <dbReference type="ARBA" id="ARBA00022723"/>
    </source>
</evidence>
<feature type="non-terminal residue" evidence="11">
    <location>
        <position position="133"/>
    </location>
</feature>
<comment type="cofactor">
    <cofactor evidence="1">
        <name>Mg(2+)</name>
        <dbReference type="ChEBI" id="CHEBI:18420"/>
    </cofactor>
</comment>
<dbReference type="GO" id="GO:0005524">
    <property type="term" value="F:ATP binding"/>
    <property type="evidence" value="ECO:0007669"/>
    <property type="project" value="UniProtKB-KW"/>
</dbReference>
<name>A0A438WFS3_HELPX</name>
<evidence type="ECO:0000256" key="3">
    <source>
        <dbReference type="ARBA" id="ARBA00021623"/>
    </source>
</evidence>
<proteinExistence type="inferred from homology"/>
<dbReference type="Gene3D" id="3.30.470.20">
    <property type="entry name" value="ATP-grasp fold, B domain"/>
    <property type="match status" value="1"/>
</dbReference>
<keyword evidence="9" id="KW-0460">Magnesium</keyword>
<evidence type="ECO:0000256" key="6">
    <source>
        <dbReference type="ARBA" id="ARBA00022741"/>
    </source>
</evidence>
<evidence type="ECO:0000256" key="7">
    <source>
        <dbReference type="ARBA" id="ARBA00022777"/>
    </source>
</evidence>
<comment type="caution">
    <text evidence="11">The sequence shown here is derived from an EMBL/GenBank/DDBJ whole genome shotgun (WGS) entry which is preliminary data.</text>
</comment>
<evidence type="ECO:0000313" key="12">
    <source>
        <dbReference type="Proteomes" id="UP000289022"/>
    </source>
</evidence>
<dbReference type="InterPro" id="IPR002192">
    <property type="entry name" value="PPDK_AMP/ATP-bd"/>
</dbReference>
<keyword evidence="6" id="KW-0547">Nucleotide-binding</keyword>
<dbReference type="SUPFAM" id="SSF56059">
    <property type="entry name" value="Glutathione synthetase ATP-binding domain-like"/>
    <property type="match status" value="1"/>
</dbReference>
<evidence type="ECO:0000256" key="2">
    <source>
        <dbReference type="ARBA" id="ARBA00007837"/>
    </source>
</evidence>
<dbReference type="Pfam" id="PF01326">
    <property type="entry name" value="PPDK_N"/>
    <property type="match status" value="1"/>
</dbReference>